<dbReference type="SFLD" id="SFLDF00027">
    <property type="entry name" value="p-type_atpase"/>
    <property type="match status" value="1"/>
</dbReference>
<dbReference type="InterPro" id="IPR008250">
    <property type="entry name" value="ATPase_P-typ_transduc_dom_A_sf"/>
</dbReference>
<dbReference type="PANTHER" id="PTHR43520">
    <property type="entry name" value="ATP7, ISOFORM B"/>
    <property type="match status" value="1"/>
</dbReference>
<keyword evidence="12 15" id="KW-1133">Transmembrane helix</keyword>
<dbReference type="AlphaFoldDB" id="A0A975BJI1"/>
<keyword evidence="4 15" id="KW-1003">Cell membrane</keyword>
<sequence length="711" mass="77684">MFIEICLFSFVLYEGSVIIEKLREKLKEKTESDAADTPDAKKDAEKLPSLSELETTYQLFIKNKVDPIFGNTRDRQLKSLSSAQNLSEQEKKLNRHLGVACANMGLALVAQIFYPPLLLATLPGIACYLIDRYNDAYQSLVRKRRVGIAALDSVGVTWMVLAGYFFVNPMTIFLAMISRKLLLQTKDCSQKKLIDVFSRHSGSVWVLKDGTETEIPFEQLGPGDIAVVNAGEIIPADGTVEKGTGFVGQQALTGESVPAEKRTGDQVFATTLLLSGSIHIRVEKSGQETAAAKIGEILNRTIAHKTVSESKAEKIVDQFVPPTLGLSGLAYLLVGTRGAVAILFDCIGANMRVIGPLSTLNFLNTASRGGILVKDGHALEKLTEADAYVFDKTGTLTLDQPFVKKIHSLNGLSEDRVLTYAAAAEHRQTHPVAKAILSAARSRNLSLPDPGDRFYEIGYGIRVSLGDQIIRVGSRHFMEAEDIPVPDEIKALERECGARGCSLVMLSADKELAGAIELHPTTRPEAKQVIRRLRQQNIKTYIISGDREAPTRALAQELEIDEWFAETLPGQKSEIVEQLQREGKTVCFVGDGINDSVALKKADVSVSLRGASTAAIDAAQIVLMDENLGGLIRISDMSRKFDKNQKTNLIISLVPNIICTGGVFLLHFGIYAAMIFYYSGLTLGIANSIRSLPEEDLIITDSGMERKNDIG</sequence>
<keyword evidence="6 15" id="KW-0812">Transmembrane</keyword>
<dbReference type="KEGG" id="dmm:dnm_023250"/>
<evidence type="ECO:0000256" key="11">
    <source>
        <dbReference type="ARBA" id="ARBA00022967"/>
    </source>
</evidence>
<evidence type="ECO:0000256" key="10">
    <source>
        <dbReference type="ARBA" id="ARBA00022842"/>
    </source>
</evidence>
<dbReference type="GO" id="GO:0055070">
    <property type="term" value="P:copper ion homeostasis"/>
    <property type="evidence" value="ECO:0007669"/>
    <property type="project" value="TreeGrafter"/>
</dbReference>
<dbReference type="NCBIfam" id="TIGR01494">
    <property type="entry name" value="ATPase_P-type"/>
    <property type="match status" value="1"/>
</dbReference>
<dbReference type="InterPro" id="IPR059000">
    <property type="entry name" value="ATPase_P-type_domA"/>
</dbReference>
<evidence type="ECO:0000256" key="3">
    <source>
        <dbReference type="ARBA" id="ARBA00022448"/>
    </source>
</evidence>
<dbReference type="GO" id="GO:0012505">
    <property type="term" value="C:endomembrane system"/>
    <property type="evidence" value="ECO:0007669"/>
    <property type="project" value="UniProtKB-SubCell"/>
</dbReference>
<dbReference type="Gene3D" id="3.40.1110.10">
    <property type="entry name" value="Calcium-transporting ATPase, cytoplasmic domain N"/>
    <property type="match status" value="1"/>
</dbReference>
<dbReference type="GO" id="GO:0005524">
    <property type="term" value="F:ATP binding"/>
    <property type="evidence" value="ECO:0007669"/>
    <property type="project" value="UniProtKB-UniRule"/>
</dbReference>
<dbReference type="InterPro" id="IPR036412">
    <property type="entry name" value="HAD-like_sf"/>
</dbReference>
<dbReference type="InterPro" id="IPR018303">
    <property type="entry name" value="ATPase_P-typ_P_site"/>
</dbReference>
<dbReference type="SFLD" id="SFLDG00002">
    <property type="entry name" value="C1.7:_P-type_atpase_like"/>
    <property type="match status" value="1"/>
</dbReference>
<comment type="similarity">
    <text evidence="2 15">Belongs to the cation transport ATPase (P-type) (TC 3.A.3) family. Type IB subfamily.</text>
</comment>
<protein>
    <submittedName>
        <fullName evidence="17">Heavy metal translocating P-type ATPase</fullName>
    </submittedName>
</protein>
<keyword evidence="8 15" id="KW-0547">Nucleotide-binding</keyword>
<dbReference type="PROSITE" id="PS00154">
    <property type="entry name" value="ATPASE_E1_E2"/>
    <property type="match status" value="1"/>
</dbReference>
<evidence type="ECO:0000256" key="5">
    <source>
        <dbReference type="ARBA" id="ARBA00022553"/>
    </source>
</evidence>
<dbReference type="NCBIfam" id="TIGR01525">
    <property type="entry name" value="ATPase-IB_hvy"/>
    <property type="match status" value="1"/>
</dbReference>
<evidence type="ECO:0000256" key="7">
    <source>
        <dbReference type="ARBA" id="ARBA00022723"/>
    </source>
</evidence>
<proteinExistence type="inferred from homology"/>
<feature type="transmembrane region" description="Helical" evidence="15">
    <location>
        <begin position="156"/>
        <end position="177"/>
    </location>
</feature>
<dbReference type="InterPro" id="IPR023299">
    <property type="entry name" value="ATPase_P-typ_cyto_dom_N"/>
</dbReference>
<evidence type="ECO:0000256" key="9">
    <source>
        <dbReference type="ARBA" id="ARBA00022840"/>
    </source>
</evidence>
<evidence type="ECO:0000256" key="8">
    <source>
        <dbReference type="ARBA" id="ARBA00022741"/>
    </source>
</evidence>
<dbReference type="GO" id="GO:0043682">
    <property type="term" value="F:P-type divalent copper transporter activity"/>
    <property type="evidence" value="ECO:0007669"/>
    <property type="project" value="TreeGrafter"/>
</dbReference>
<evidence type="ECO:0000313" key="18">
    <source>
        <dbReference type="Proteomes" id="UP000663722"/>
    </source>
</evidence>
<dbReference type="Proteomes" id="UP000663722">
    <property type="component" value="Chromosome"/>
</dbReference>
<evidence type="ECO:0000256" key="13">
    <source>
        <dbReference type="ARBA" id="ARBA00023065"/>
    </source>
</evidence>
<feature type="domain" description="P-type ATPase A" evidence="16">
    <location>
        <begin position="202"/>
        <end position="296"/>
    </location>
</feature>
<name>A0A975BJI1_9BACT</name>
<dbReference type="RefSeq" id="WP_207681996.1">
    <property type="nucleotide sequence ID" value="NZ_CP061800.1"/>
</dbReference>
<accession>A0A975BJI1</accession>
<keyword evidence="18" id="KW-1185">Reference proteome</keyword>
<dbReference type="GO" id="GO:0005886">
    <property type="term" value="C:plasma membrane"/>
    <property type="evidence" value="ECO:0007669"/>
    <property type="project" value="UniProtKB-SubCell"/>
</dbReference>
<gene>
    <name evidence="17" type="ORF">dnm_023250</name>
</gene>
<dbReference type="Gene3D" id="2.70.150.10">
    <property type="entry name" value="Calcium-transporting ATPase, cytoplasmic transduction domain A"/>
    <property type="match status" value="1"/>
</dbReference>
<dbReference type="EMBL" id="CP061800">
    <property type="protein sequence ID" value="QTA86304.1"/>
    <property type="molecule type" value="Genomic_DNA"/>
</dbReference>
<dbReference type="GO" id="GO:0016887">
    <property type="term" value="F:ATP hydrolysis activity"/>
    <property type="evidence" value="ECO:0007669"/>
    <property type="project" value="InterPro"/>
</dbReference>
<evidence type="ECO:0000313" key="17">
    <source>
        <dbReference type="EMBL" id="QTA86304.1"/>
    </source>
</evidence>
<evidence type="ECO:0000256" key="6">
    <source>
        <dbReference type="ARBA" id="ARBA00022692"/>
    </source>
</evidence>
<keyword evidence="7 15" id="KW-0479">Metal-binding</keyword>
<evidence type="ECO:0000256" key="15">
    <source>
        <dbReference type="RuleBase" id="RU362081"/>
    </source>
</evidence>
<evidence type="ECO:0000256" key="12">
    <source>
        <dbReference type="ARBA" id="ARBA00022989"/>
    </source>
</evidence>
<dbReference type="GO" id="GO:0005507">
    <property type="term" value="F:copper ion binding"/>
    <property type="evidence" value="ECO:0007669"/>
    <property type="project" value="TreeGrafter"/>
</dbReference>
<dbReference type="PRINTS" id="PR00119">
    <property type="entry name" value="CATATPASE"/>
</dbReference>
<keyword evidence="11" id="KW-1278">Translocase</keyword>
<organism evidence="17 18">
    <name type="scientific">Desulfonema magnum</name>
    <dbReference type="NCBI Taxonomy" id="45655"/>
    <lineage>
        <taxon>Bacteria</taxon>
        <taxon>Pseudomonadati</taxon>
        <taxon>Thermodesulfobacteriota</taxon>
        <taxon>Desulfobacteria</taxon>
        <taxon>Desulfobacterales</taxon>
        <taxon>Desulfococcaceae</taxon>
        <taxon>Desulfonema</taxon>
    </lineage>
</organism>
<reference evidence="17" key="1">
    <citation type="journal article" date="2021" name="Microb. Physiol.">
        <title>Proteogenomic Insights into the Physiology of Marine, Sulfate-Reducing, Filamentous Desulfonema limicola and Desulfonema magnum.</title>
        <authorList>
            <person name="Schnaars V."/>
            <person name="Wohlbrand L."/>
            <person name="Scheve S."/>
            <person name="Hinrichs C."/>
            <person name="Reinhardt R."/>
            <person name="Rabus R."/>
        </authorList>
    </citation>
    <scope>NUCLEOTIDE SEQUENCE</scope>
    <source>
        <strain evidence="17">4be13</strain>
    </source>
</reference>
<dbReference type="InterPro" id="IPR023214">
    <property type="entry name" value="HAD_sf"/>
</dbReference>
<dbReference type="Pfam" id="PF00122">
    <property type="entry name" value="E1-E2_ATPase"/>
    <property type="match status" value="1"/>
</dbReference>
<dbReference type="PROSITE" id="PS01229">
    <property type="entry name" value="COF_2"/>
    <property type="match status" value="1"/>
</dbReference>
<comment type="subcellular location">
    <subcellularLocation>
        <location evidence="1">Cell membrane</location>
        <topology evidence="1">Multi-pass membrane protein</topology>
    </subcellularLocation>
</comment>
<keyword evidence="9 15" id="KW-0067">ATP-binding</keyword>
<evidence type="ECO:0000256" key="14">
    <source>
        <dbReference type="ARBA" id="ARBA00023136"/>
    </source>
</evidence>
<dbReference type="PANTHER" id="PTHR43520:SF5">
    <property type="entry name" value="CATION-TRANSPORTING P-TYPE ATPASE-RELATED"/>
    <property type="match status" value="1"/>
</dbReference>
<keyword evidence="13" id="KW-0406">Ion transport</keyword>
<dbReference type="InterPro" id="IPR027256">
    <property type="entry name" value="P-typ_ATPase_IB"/>
</dbReference>
<evidence type="ECO:0000259" key="16">
    <source>
        <dbReference type="Pfam" id="PF00122"/>
    </source>
</evidence>
<evidence type="ECO:0000256" key="2">
    <source>
        <dbReference type="ARBA" id="ARBA00006024"/>
    </source>
</evidence>
<dbReference type="Pfam" id="PF00702">
    <property type="entry name" value="Hydrolase"/>
    <property type="match status" value="1"/>
</dbReference>
<keyword evidence="14 15" id="KW-0472">Membrane</keyword>
<keyword evidence="10" id="KW-0460">Magnesium</keyword>
<dbReference type="SUPFAM" id="SSF81653">
    <property type="entry name" value="Calcium ATPase, transduction domain A"/>
    <property type="match status" value="1"/>
</dbReference>
<dbReference type="SFLD" id="SFLDS00003">
    <property type="entry name" value="Haloacid_Dehalogenase"/>
    <property type="match status" value="1"/>
</dbReference>
<dbReference type="SUPFAM" id="SSF56784">
    <property type="entry name" value="HAD-like"/>
    <property type="match status" value="1"/>
</dbReference>
<dbReference type="Gene3D" id="3.40.50.1000">
    <property type="entry name" value="HAD superfamily/HAD-like"/>
    <property type="match status" value="1"/>
</dbReference>
<comment type="caution">
    <text evidence="15">Lacks conserved residue(s) required for the propagation of feature annotation.</text>
</comment>
<evidence type="ECO:0000256" key="4">
    <source>
        <dbReference type="ARBA" id="ARBA00022475"/>
    </source>
</evidence>
<dbReference type="InterPro" id="IPR044492">
    <property type="entry name" value="P_typ_ATPase_HD_dom"/>
</dbReference>
<feature type="transmembrane region" description="Helical" evidence="15">
    <location>
        <begin position="649"/>
        <end position="678"/>
    </location>
</feature>
<dbReference type="InterPro" id="IPR001757">
    <property type="entry name" value="P_typ_ATPase"/>
</dbReference>
<keyword evidence="5" id="KW-0597">Phosphoprotein</keyword>
<evidence type="ECO:0000256" key="1">
    <source>
        <dbReference type="ARBA" id="ARBA00004651"/>
    </source>
</evidence>
<keyword evidence="3" id="KW-0813">Transport</keyword>